<dbReference type="InterPro" id="IPR010611">
    <property type="entry name" value="3D_dom"/>
</dbReference>
<evidence type="ECO:0000313" key="4">
    <source>
        <dbReference type="Proteomes" id="UP000182762"/>
    </source>
</evidence>
<dbReference type="CDD" id="cd22786">
    <property type="entry name" value="DPBB_YuiC-like"/>
    <property type="match status" value="1"/>
</dbReference>
<dbReference type="RefSeq" id="WP_061803130.1">
    <property type="nucleotide sequence ID" value="NZ_FOXX01000020.1"/>
</dbReference>
<reference evidence="3 4" key="1">
    <citation type="submission" date="2016-10" db="EMBL/GenBank/DDBJ databases">
        <authorList>
            <person name="Varghese N."/>
            <person name="Submissions S."/>
        </authorList>
    </citation>
    <scope>NUCLEOTIDE SEQUENCE [LARGE SCALE GENOMIC DNA]</scope>
    <source>
        <strain evidence="3 4">DSM 13796</strain>
    </source>
</reference>
<dbReference type="InterPro" id="IPR011098">
    <property type="entry name" value="G5_dom"/>
</dbReference>
<accession>A0A1I6C1L7</accession>
<dbReference type="PANTHER" id="PTHR39160:SF4">
    <property type="entry name" value="RESUSCITATION-PROMOTING FACTOR RPFB"/>
    <property type="match status" value="1"/>
</dbReference>
<evidence type="ECO:0000256" key="1">
    <source>
        <dbReference type="ARBA" id="ARBA00022729"/>
    </source>
</evidence>
<dbReference type="PROSITE" id="PS51109">
    <property type="entry name" value="G5"/>
    <property type="match status" value="1"/>
</dbReference>
<proteinExistence type="predicted"/>
<dbReference type="Gene3D" id="2.40.40.10">
    <property type="entry name" value="RlpA-like domain"/>
    <property type="match status" value="1"/>
</dbReference>
<dbReference type="Gene3D" id="2.20.230.10">
    <property type="entry name" value="Resuscitation-promoting factor rpfb"/>
    <property type="match status" value="1"/>
</dbReference>
<dbReference type="EMBL" id="FOXX01000020">
    <property type="protein sequence ID" value="SFQ87080.1"/>
    <property type="molecule type" value="Genomic_DNA"/>
</dbReference>
<dbReference type="PANTHER" id="PTHR39160">
    <property type="entry name" value="CELL WALL-BINDING PROTEIN YOCH"/>
    <property type="match status" value="1"/>
</dbReference>
<organism evidence="3 4">
    <name type="scientific">Priestia endophytica DSM 13796</name>
    <dbReference type="NCBI Taxonomy" id="1121089"/>
    <lineage>
        <taxon>Bacteria</taxon>
        <taxon>Bacillati</taxon>
        <taxon>Bacillota</taxon>
        <taxon>Bacilli</taxon>
        <taxon>Bacillales</taxon>
        <taxon>Bacillaceae</taxon>
        <taxon>Priestia</taxon>
    </lineage>
</organism>
<dbReference type="GeneID" id="93713281"/>
<dbReference type="Proteomes" id="UP000182762">
    <property type="component" value="Unassembled WGS sequence"/>
</dbReference>
<dbReference type="SMART" id="SM01208">
    <property type="entry name" value="G5"/>
    <property type="match status" value="1"/>
</dbReference>
<evidence type="ECO:0000313" key="3">
    <source>
        <dbReference type="EMBL" id="SFQ87080.1"/>
    </source>
</evidence>
<dbReference type="Pfam" id="PF06725">
    <property type="entry name" value="3D"/>
    <property type="match status" value="1"/>
</dbReference>
<dbReference type="Pfam" id="PF07501">
    <property type="entry name" value="G5"/>
    <property type="match status" value="1"/>
</dbReference>
<feature type="domain" description="G5" evidence="2">
    <location>
        <begin position="209"/>
        <end position="289"/>
    </location>
</feature>
<dbReference type="InterPro" id="IPR036908">
    <property type="entry name" value="RlpA-like_sf"/>
</dbReference>
<keyword evidence="1" id="KW-0732">Signal</keyword>
<dbReference type="Pfam" id="PF03990">
    <property type="entry name" value="DUF348"/>
    <property type="match status" value="3"/>
</dbReference>
<comment type="caution">
    <text evidence="3">The sequence shown here is derived from an EMBL/GenBank/DDBJ whole genome shotgun (WGS) entry which is preliminary data.</text>
</comment>
<protein>
    <submittedName>
        <fullName evidence="3">Uncharacterized conserved protein YabE, contains G5 and tandem DUF348 domains</fullName>
    </submittedName>
</protein>
<sequence length="404" mass="44414">MLRSMKKLLPNPTLNKRFLTIAVSIAAFLCLVGFAGFKASQTSVSFSADGKKEKLRTNADTVEELLEEQHIKVKDQDYLSHKLSTDLKEGMNVSWIPSRPIQLTIDDKKEKVWTTADTVEGLLKQEGIKLNEHDKVSPSLKKGIEKNNQVQINKAFQFTFHYKGETKKVWSTSTTVADFLAHHKIQKDDMDQVNPSLSTKVEPGMNVTYTDIEKVTDVVEEPVNHAVVKKEDPTLPKGQEKVLKEGQDGVVKKEYEITKENGQNVSKELLTEEPLKEKQDRVIAVGAKVDKPVSQTAGVVNVSSKGQSGEEITVSATAYTASCNGCSGTTANGMNLKANPNAKVIAVDPNVIPLGSKVYVEGYGYATAADTGGAIKGNRIDVFFADKSQAYKWGRRNITVRVVN</sequence>
<dbReference type="SUPFAM" id="SSF50685">
    <property type="entry name" value="Barwin-like endoglucanases"/>
    <property type="match status" value="1"/>
</dbReference>
<keyword evidence="4" id="KW-1185">Reference proteome</keyword>
<name>A0A1I6C1L7_9BACI</name>
<gene>
    <name evidence="3" type="ORF">SAMN02745910_04762</name>
</gene>
<dbReference type="InterPro" id="IPR007137">
    <property type="entry name" value="DUF348"/>
</dbReference>
<dbReference type="InterPro" id="IPR051933">
    <property type="entry name" value="Resuscitation_pf_RpfB"/>
</dbReference>
<evidence type="ECO:0000259" key="2">
    <source>
        <dbReference type="PROSITE" id="PS51109"/>
    </source>
</evidence>